<protein>
    <submittedName>
        <fullName evidence="6">Iron sulfur domain-containing, CDGSH-type</fullName>
    </submittedName>
</protein>
<dbReference type="GO" id="GO:0005737">
    <property type="term" value="C:cytoplasm"/>
    <property type="evidence" value="ECO:0007669"/>
    <property type="project" value="UniProtKB-ARBA"/>
</dbReference>
<dbReference type="Gene3D" id="3.40.5.90">
    <property type="entry name" value="CDGSH iron-sulfur domain, mitoNEET-type"/>
    <property type="match status" value="1"/>
</dbReference>
<evidence type="ECO:0000256" key="1">
    <source>
        <dbReference type="ARBA" id="ARBA00022714"/>
    </source>
</evidence>
<keyword evidence="4" id="KW-0411">Iron-sulfur</keyword>
<feature type="domain" description="Iron-binding zinc finger CDGSH type" evidence="5">
    <location>
        <begin position="7"/>
        <end position="42"/>
    </location>
</feature>
<gene>
    <name evidence="6" type="ORF">UV06_C0012G0010</name>
</gene>
<keyword evidence="3" id="KW-0408">Iron</keyword>
<comment type="caution">
    <text evidence="6">The sequence shown here is derived from an EMBL/GenBank/DDBJ whole genome shotgun (WGS) entry which is preliminary data.</text>
</comment>
<keyword evidence="2" id="KW-0479">Metal-binding</keyword>
<proteinExistence type="predicted"/>
<dbReference type="Pfam" id="PF09360">
    <property type="entry name" value="zf-CDGSH"/>
    <property type="match status" value="1"/>
</dbReference>
<organism evidence="6 7">
    <name type="scientific">Candidatus Collierbacteria bacterium GW2011_GWA2_42_17</name>
    <dbReference type="NCBI Taxonomy" id="1618378"/>
    <lineage>
        <taxon>Bacteria</taxon>
        <taxon>Candidatus Collieribacteriota</taxon>
    </lineage>
</organism>
<evidence type="ECO:0000259" key="5">
    <source>
        <dbReference type="SMART" id="SM00704"/>
    </source>
</evidence>
<dbReference type="InterPro" id="IPR042216">
    <property type="entry name" value="MitoNEET_CISD"/>
</dbReference>
<dbReference type="Proteomes" id="UP000033854">
    <property type="component" value="Unassembled WGS sequence"/>
</dbReference>
<evidence type="ECO:0000256" key="2">
    <source>
        <dbReference type="ARBA" id="ARBA00022723"/>
    </source>
</evidence>
<dbReference type="AlphaFoldDB" id="A0A0G0Z121"/>
<reference evidence="6 7" key="1">
    <citation type="journal article" date="2015" name="Nature">
        <title>rRNA introns, odd ribosomes, and small enigmatic genomes across a large radiation of phyla.</title>
        <authorList>
            <person name="Brown C.T."/>
            <person name="Hug L.A."/>
            <person name="Thomas B.C."/>
            <person name="Sharon I."/>
            <person name="Castelle C.J."/>
            <person name="Singh A."/>
            <person name="Wilkins M.J."/>
            <person name="Williams K.H."/>
            <person name="Banfield J.F."/>
        </authorList>
    </citation>
    <scope>NUCLEOTIDE SEQUENCE [LARGE SCALE GENOMIC DNA]</scope>
</reference>
<evidence type="ECO:0000256" key="4">
    <source>
        <dbReference type="ARBA" id="ARBA00023014"/>
    </source>
</evidence>
<dbReference type="GO" id="GO:0046872">
    <property type="term" value="F:metal ion binding"/>
    <property type="evidence" value="ECO:0007669"/>
    <property type="project" value="UniProtKB-KW"/>
</dbReference>
<evidence type="ECO:0000313" key="7">
    <source>
        <dbReference type="Proteomes" id="UP000033854"/>
    </source>
</evidence>
<sequence>MPRLVKKTAHGPHQVGDKFICMCGLSKNQPFCDSSHLKTLKENEDKLYWYDEEGKPEEVATEEDCEDECCGKCSGDCCQEDKKTK</sequence>
<dbReference type="InterPro" id="IPR018967">
    <property type="entry name" value="FeS-contain_CDGSH-typ"/>
</dbReference>
<evidence type="ECO:0000313" key="6">
    <source>
        <dbReference type="EMBL" id="KKS42459.1"/>
    </source>
</evidence>
<evidence type="ECO:0000256" key="3">
    <source>
        <dbReference type="ARBA" id="ARBA00023004"/>
    </source>
</evidence>
<dbReference type="EMBL" id="LCDA01000012">
    <property type="protein sequence ID" value="KKS42459.1"/>
    <property type="molecule type" value="Genomic_DNA"/>
</dbReference>
<keyword evidence="1" id="KW-0001">2Fe-2S</keyword>
<dbReference type="SMART" id="SM00704">
    <property type="entry name" value="ZnF_CDGSH"/>
    <property type="match status" value="1"/>
</dbReference>
<name>A0A0G0Z121_9BACT</name>
<dbReference type="GO" id="GO:0051537">
    <property type="term" value="F:2 iron, 2 sulfur cluster binding"/>
    <property type="evidence" value="ECO:0007669"/>
    <property type="project" value="UniProtKB-KW"/>
</dbReference>
<accession>A0A0G0Z121</accession>